<sequence length="126" mass="14067">MQPQRSNLQKLSIASINLIQKNVVATIGDINKQLKRDVQRSITECLELYTQTIDDLSDAVKNYKSKSFYDVTQDVSATSVAATACEDGFKEREVVSILTIRNDGDEISRHTKMTTRVLGANEDSLL</sequence>
<evidence type="ECO:0000313" key="5">
    <source>
        <dbReference type="EMBL" id="CAK9179003.1"/>
    </source>
</evidence>
<dbReference type="SUPFAM" id="SSF101148">
    <property type="entry name" value="Plant invertase/pectin methylesterase inhibitor"/>
    <property type="match status" value="1"/>
</dbReference>
<gene>
    <name evidence="5" type="ORF">ILEXP_LOCUS48936</name>
</gene>
<evidence type="ECO:0000256" key="3">
    <source>
        <dbReference type="ARBA" id="ARBA00038471"/>
    </source>
</evidence>
<feature type="domain" description="Pectinesterase inhibitor" evidence="4">
    <location>
        <begin position="3"/>
        <end position="120"/>
    </location>
</feature>
<dbReference type="Pfam" id="PF04043">
    <property type="entry name" value="PMEI"/>
    <property type="match status" value="1"/>
</dbReference>
<dbReference type="Proteomes" id="UP001642360">
    <property type="component" value="Unassembled WGS sequence"/>
</dbReference>
<dbReference type="InterPro" id="IPR035513">
    <property type="entry name" value="Invertase/methylesterase_inhib"/>
</dbReference>
<name>A0ABC8UB85_9AQUA</name>
<dbReference type="SMART" id="SM00856">
    <property type="entry name" value="PMEI"/>
    <property type="match status" value="1"/>
</dbReference>
<evidence type="ECO:0000259" key="4">
    <source>
        <dbReference type="SMART" id="SM00856"/>
    </source>
</evidence>
<reference evidence="5 6" key="1">
    <citation type="submission" date="2024-02" db="EMBL/GenBank/DDBJ databases">
        <authorList>
            <person name="Vignale AGUSTIN F."/>
            <person name="Sosa J E."/>
            <person name="Modenutti C."/>
        </authorList>
    </citation>
    <scope>NUCLEOTIDE SEQUENCE [LARGE SCALE GENOMIC DNA]</scope>
</reference>
<dbReference type="PANTHER" id="PTHR35357">
    <property type="entry name" value="OS02G0537100 PROTEIN"/>
    <property type="match status" value="1"/>
</dbReference>
<evidence type="ECO:0000256" key="1">
    <source>
        <dbReference type="ARBA" id="ARBA00022729"/>
    </source>
</evidence>
<dbReference type="AlphaFoldDB" id="A0ABC8UB85"/>
<dbReference type="NCBIfam" id="TIGR01614">
    <property type="entry name" value="PME_inhib"/>
    <property type="match status" value="1"/>
</dbReference>
<comment type="similarity">
    <text evidence="3">Belongs to the PMEI family.</text>
</comment>
<proteinExistence type="inferred from homology"/>
<evidence type="ECO:0000313" key="6">
    <source>
        <dbReference type="Proteomes" id="UP001642360"/>
    </source>
</evidence>
<protein>
    <recommendedName>
        <fullName evidence="4">Pectinesterase inhibitor domain-containing protein</fullName>
    </recommendedName>
</protein>
<dbReference type="InterPro" id="IPR006501">
    <property type="entry name" value="Pectinesterase_inhib_dom"/>
</dbReference>
<dbReference type="Gene3D" id="1.20.140.40">
    <property type="entry name" value="Invertase/pectin methylesterase inhibitor family protein"/>
    <property type="match status" value="1"/>
</dbReference>
<accession>A0ABC8UB85</accession>
<keyword evidence="1" id="KW-0732">Signal</keyword>
<keyword evidence="6" id="KW-1185">Reference proteome</keyword>
<dbReference type="EMBL" id="CAUOFW020007380">
    <property type="protein sequence ID" value="CAK9179003.1"/>
    <property type="molecule type" value="Genomic_DNA"/>
</dbReference>
<dbReference type="PANTHER" id="PTHR35357:SF17">
    <property type="entry name" value="PECTINESTERASE INHIBITOR 12"/>
    <property type="match status" value="1"/>
</dbReference>
<evidence type="ECO:0000256" key="2">
    <source>
        <dbReference type="ARBA" id="ARBA00023157"/>
    </source>
</evidence>
<organism evidence="5 6">
    <name type="scientific">Ilex paraguariensis</name>
    <name type="common">yerba mate</name>
    <dbReference type="NCBI Taxonomy" id="185542"/>
    <lineage>
        <taxon>Eukaryota</taxon>
        <taxon>Viridiplantae</taxon>
        <taxon>Streptophyta</taxon>
        <taxon>Embryophyta</taxon>
        <taxon>Tracheophyta</taxon>
        <taxon>Spermatophyta</taxon>
        <taxon>Magnoliopsida</taxon>
        <taxon>eudicotyledons</taxon>
        <taxon>Gunneridae</taxon>
        <taxon>Pentapetalae</taxon>
        <taxon>asterids</taxon>
        <taxon>campanulids</taxon>
        <taxon>Aquifoliales</taxon>
        <taxon>Aquifoliaceae</taxon>
        <taxon>Ilex</taxon>
    </lineage>
</organism>
<keyword evidence="2" id="KW-1015">Disulfide bond</keyword>
<comment type="caution">
    <text evidence="5">The sequence shown here is derived from an EMBL/GenBank/DDBJ whole genome shotgun (WGS) entry which is preliminary data.</text>
</comment>